<evidence type="ECO:0000313" key="3">
    <source>
        <dbReference type="Proteomes" id="UP000003811"/>
    </source>
</evidence>
<dbReference type="EMBL" id="CP047261">
    <property type="protein sequence ID" value="QHF00493.1"/>
    <property type="molecule type" value="Genomic_DNA"/>
</dbReference>
<dbReference type="Proteomes" id="UP000003811">
    <property type="component" value="Plasmid pPma4326F"/>
</dbReference>
<dbReference type="AlphaFoldDB" id="A0A8T8C9W5"/>
<proteinExistence type="predicted"/>
<evidence type="ECO:0000313" key="2">
    <source>
        <dbReference type="EMBL" id="QHF00493.1"/>
    </source>
</evidence>
<gene>
    <name evidence="2" type="ORF">PMA4326_028670</name>
</gene>
<geneLocation type="plasmid" evidence="2 3">
    <name>pPma4326F</name>
</geneLocation>
<organism evidence="2 3">
    <name type="scientific">Pseudomonas syringae pv. maculicola str. ES4326</name>
    <dbReference type="NCBI Taxonomy" id="629265"/>
    <lineage>
        <taxon>Bacteria</taxon>
        <taxon>Pseudomonadati</taxon>
        <taxon>Pseudomonadota</taxon>
        <taxon>Gammaproteobacteria</taxon>
        <taxon>Pseudomonadales</taxon>
        <taxon>Pseudomonadaceae</taxon>
        <taxon>Pseudomonas</taxon>
    </lineage>
</organism>
<keyword evidence="2" id="KW-0614">Plasmid</keyword>
<feature type="region of interest" description="Disordered" evidence="1">
    <location>
        <begin position="48"/>
        <end position="72"/>
    </location>
</feature>
<evidence type="ECO:0000256" key="1">
    <source>
        <dbReference type="SAM" id="MobiDB-lite"/>
    </source>
</evidence>
<name>A0A8T8C9W5_PSEYM</name>
<accession>A0A8T8C9W5</accession>
<sequence length="72" mass="8074">MAIYEGMQAHLQEFVVLVKQAEQYTAAVACGAVKADQGTAQAHQQRVSYCRNKAQQRPQVSPRNRPRNNCND</sequence>
<dbReference type="RefSeq" id="WP_042913307.1">
    <property type="nucleotide sequence ID" value="NZ_CP047261.1"/>
</dbReference>
<reference evidence="2 3" key="1">
    <citation type="journal article" date="2011" name="PLoS Pathog.">
        <title>Dynamic evolution of pathogenicity revealed by sequencing and comparative genomics of 19 Pseudomonas syringae isolates.</title>
        <authorList>
            <person name="Baltrus D.A."/>
            <person name="Nishimura M.T."/>
            <person name="Romanchuk A."/>
            <person name="Chang J.H."/>
            <person name="Mukhtar M.S."/>
            <person name="Cherkis K."/>
            <person name="Roach J."/>
            <person name="Grant S.R."/>
            <person name="Jones C.D."/>
            <person name="Dangl J.L."/>
        </authorList>
    </citation>
    <scope>NUCLEOTIDE SEQUENCE [LARGE SCALE GENOMIC DNA]</scope>
    <source>
        <strain evidence="2 3">ES4326</strain>
    </source>
</reference>
<protein>
    <submittedName>
        <fullName evidence="2">Uncharacterized protein</fullName>
    </submittedName>
</protein>